<keyword evidence="3" id="KW-1185">Reference proteome</keyword>
<organism evidence="2 3">
    <name type="scientific">Caenorhabditis japonica</name>
    <dbReference type="NCBI Taxonomy" id="281687"/>
    <lineage>
        <taxon>Eukaryota</taxon>
        <taxon>Metazoa</taxon>
        <taxon>Ecdysozoa</taxon>
        <taxon>Nematoda</taxon>
        <taxon>Chromadorea</taxon>
        <taxon>Rhabditida</taxon>
        <taxon>Rhabditina</taxon>
        <taxon>Rhabditomorpha</taxon>
        <taxon>Rhabditoidea</taxon>
        <taxon>Rhabditidae</taxon>
        <taxon>Peloderinae</taxon>
        <taxon>Caenorhabditis</taxon>
    </lineage>
</organism>
<dbReference type="AlphaFoldDB" id="A0A8R1E6P3"/>
<dbReference type="EnsemblMetazoa" id="CJA21548.1">
    <property type="protein sequence ID" value="CJA21548.1"/>
    <property type="gene ID" value="WBGene00177120"/>
</dbReference>
<evidence type="ECO:0000256" key="1">
    <source>
        <dbReference type="SAM" id="Phobius"/>
    </source>
</evidence>
<feature type="transmembrane region" description="Helical" evidence="1">
    <location>
        <begin position="141"/>
        <end position="161"/>
    </location>
</feature>
<dbReference type="Proteomes" id="UP000005237">
    <property type="component" value="Unassembled WGS sequence"/>
</dbReference>
<protein>
    <submittedName>
        <fullName evidence="2">Uncharacterized protein</fullName>
    </submittedName>
</protein>
<name>A0A8R1E6P3_CAEJA</name>
<feature type="transmembrane region" description="Helical" evidence="1">
    <location>
        <begin position="109"/>
        <end position="129"/>
    </location>
</feature>
<evidence type="ECO:0000313" key="3">
    <source>
        <dbReference type="Proteomes" id="UP000005237"/>
    </source>
</evidence>
<reference evidence="3" key="1">
    <citation type="submission" date="2010-08" db="EMBL/GenBank/DDBJ databases">
        <authorList>
            <consortium name="Caenorhabditis japonica Sequencing Consortium"/>
            <person name="Wilson R.K."/>
        </authorList>
    </citation>
    <scope>NUCLEOTIDE SEQUENCE [LARGE SCALE GENOMIC DNA]</scope>
    <source>
        <strain evidence="3">DF5081</strain>
    </source>
</reference>
<evidence type="ECO:0000313" key="2">
    <source>
        <dbReference type="EnsemblMetazoa" id="CJA21548.1"/>
    </source>
</evidence>
<keyword evidence="1" id="KW-1133">Transmembrane helix</keyword>
<keyword evidence="1" id="KW-0812">Transmembrane</keyword>
<reference evidence="2" key="2">
    <citation type="submission" date="2022-06" db="UniProtKB">
        <authorList>
            <consortium name="EnsemblMetazoa"/>
        </authorList>
    </citation>
    <scope>IDENTIFICATION</scope>
    <source>
        <strain evidence="2">DF5081</strain>
    </source>
</reference>
<keyword evidence="1" id="KW-0472">Membrane</keyword>
<accession>A0A8R1E6P3</accession>
<feature type="transmembrane region" description="Helical" evidence="1">
    <location>
        <begin position="68"/>
        <end position="97"/>
    </location>
</feature>
<proteinExistence type="predicted"/>
<sequence>MRYIMRHHHHKVPFVTAGFLVVVTVLTGVGTFTDYWGVASVGPSSIAHTGIYHWGKSDANSLFNRDPGWLKCVVVCQLMAFSFELLFCLLMVPVIFFRKMVPVHAACTLLSLFIFILLAISSILFAVNVSDYNILVVKLKLGWSWGVSLAATIASLLLFLVNASATGYGTYAVYG</sequence>
<feature type="transmembrane region" description="Helical" evidence="1">
    <location>
        <begin position="12"/>
        <end position="32"/>
    </location>
</feature>